<sequence length="77" mass="8346">MAIALVPIIISGVTNYFIKKVAKAKSQEIIDKVLDTILEYLGPWLISALKRAAAKTSTDLDDTGVKMLEDILGLKGD</sequence>
<gene>
    <name evidence="1" type="ORF">LCGC14_2433040</name>
</gene>
<dbReference type="EMBL" id="LAZR01037260">
    <property type="protein sequence ID" value="KKL22676.1"/>
    <property type="molecule type" value="Genomic_DNA"/>
</dbReference>
<evidence type="ECO:0000313" key="1">
    <source>
        <dbReference type="EMBL" id="KKL22676.1"/>
    </source>
</evidence>
<protein>
    <submittedName>
        <fullName evidence="1">Uncharacterized protein</fullName>
    </submittedName>
</protein>
<organism evidence="1">
    <name type="scientific">marine sediment metagenome</name>
    <dbReference type="NCBI Taxonomy" id="412755"/>
    <lineage>
        <taxon>unclassified sequences</taxon>
        <taxon>metagenomes</taxon>
        <taxon>ecological metagenomes</taxon>
    </lineage>
</organism>
<accession>A0A0F9DY90</accession>
<name>A0A0F9DY90_9ZZZZ</name>
<proteinExistence type="predicted"/>
<comment type="caution">
    <text evidence="1">The sequence shown here is derived from an EMBL/GenBank/DDBJ whole genome shotgun (WGS) entry which is preliminary data.</text>
</comment>
<dbReference type="AlphaFoldDB" id="A0A0F9DY90"/>
<reference evidence="1" key="1">
    <citation type="journal article" date="2015" name="Nature">
        <title>Complex archaea that bridge the gap between prokaryotes and eukaryotes.</title>
        <authorList>
            <person name="Spang A."/>
            <person name="Saw J.H."/>
            <person name="Jorgensen S.L."/>
            <person name="Zaremba-Niedzwiedzka K."/>
            <person name="Martijn J."/>
            <person name="Lind A.E."/>
            <person name="van Eijk R."/>
            <person name="Schleper C."/>
            <person name="Guy L."/>
            <person name="Ettema T.J."/>
        </authorList>
    </citation>
    <scope>NUCLEOTIDE SEQUENCE</scope>
</reference>